<keyword evidence="2" id="KW-0479">Metal-binding</keyword>
<keyword evidence="4" id="KW-0408">Iron</keyword>
<reference evidence="9 10" key="1">
    <citation type="submission" date="2018-11" db="EMBL/GenBank/DDBJ databases">
        <title>Sequencing the genomes of 1000 actinobacteria strains.</title>
        <authorList>
            <person name="Klenk H.-P."/>
        </authorList>
    </citation>
    <scope>NUCLEOTIDE SEQUENCE [LARGE SCALE GENOMIC DNA]</scope>
    <source>
        <strain evidence="9 10">DSM 44254</strain>
    </source>
</reference>
<proteinExistence type="inferred from homology"/>
<dbReference type="InterPro" id="IPR058605">
    <property type="entry name" value="BsaP_C"/>
</dbReference>
<accession>A0A3N1CPE4</accession>
<comment type="cofactor">
    <cofactor evidence="1">
        <name>iron-sulfur cluster</name>
        <dbReference type="ChEBI" id="CHEBI:30408"/>
    </cofactor>
</comment>
<sequence>MENRAVEDRVIDVFCAHCGTESGGDHAACRTALRMEPPRYCTACRRRMVVQVTPLGWRATCSQHGALTSP</sequence>
<evidence type="ECO:0000256" key="1">
    <source>
        <dbReference type="ARBA" id="ARBA00001915"/>
    </source>
</evidence>
<evidence type="ECO:0000256" key="2">
    <source>
        <dbReference type="ARBA" id="ARBA00022723"/>
    </source>
</evidence>
<gene>
    <name evidence="9" type="ORF">EDD29_0683</name>
</gene>
<keyword evidence="10" id="KW-1185">Reference proteome</keyword>
<comment type="similarity">
    <text evidence="6">Belongs to the BsaP family.</text>
</comment>
<evidence type="ECO:0000313" key="9">
    <source>
        <dbReference type="EMBL" id="ROO83189.1"/>
    </source>
</evidence>
<dbReference type="AlphaFoldDB" id="A0A3N1CPE4"/>
<dbReference type="EMBL" id="RJKE01000001">
    <property type="protein sequence ID" value="ROO83189.1"/>
    <property type="molecule type" value="Genomic_DNA"/>
</dbReference>
<evidence type="ECO:0000259" key="8">
    <source>
        <dbReference type="Pfam" id="PF26519"/>
    </source>
</evidence>
<feature type="domain" description="Biotin synthase auxiliary protein C-terminal" evidence="8">
    <location>
        <begin position="48"/>
        <end position="69"/>
    </location>
</feature>
<protein>
    <recommendedName>
        <fullName evidence="7">Biotin synthase auxiliary protein</fullName>
    </recommendedName>
</protein>
<evidence type="ECO:0000313" key="10">
    <source>
        <dbReference type="Proteomes" id="UP000272400"/>
    </source>
</evidence>
<name>A0A3N1CPE4_9ACTN</name>
<evidence type="ECO:0000256" key="4">
    <source>
        <dbReference type="ARBA" id="ARBA00023004"/>
    </source>
</evidence>
<evidence type="ECO:0000256" key="7">
    <source>
        <dbReference type="ARBA" id="ARBA00093796"/>
    </source>
</evidence>
<dbReference type="OrthoDB" id="3829284at2"/>
<evidence type="ECO:0000256" key="5">
    <source>
        <dbReference type="ARBA" id="ARBA00093761"/>
    </source>
</evidence>
<dbReference type="Pfam" id="PF26519">
    <property type="entry name" value="BsaP"/>
    <property type="match status" value="1"/>
</dbReference>
<keyword evidence="3" id="KW-0093">Biotin biosynthesis</keyword>
<comment type="caution">
    <text evidence="9">The sequence shown here is derived from an EMBL/GenBank/DDBJ whole genome shotgun (WGS) entry which is preliminary data.</text>
</comment>
<evidence type="ECO:0000256" key="6">
    <source>
        <dbReference type="ARBA" id="ARBA00093780"/>
    </source>
</evidence>
<comment type="function">
    <text evidence="5">Required for the activity of the biotin synthase BioB.</text>
</comment>
<dbReference type="Proteomes" id="UP000272400">
    <property type="component" value="Unassembled WGS sequence"/>
</dbReference>
<evidence type="ECO:0000256" key="3">
    <source>
        <dbReference type="ARBA" id="ARBA00022756"/>
    </source>
</evidence>
<organism evidence="9 10">
    <name type="scientific">Actinocorallia herbida</name>
    <dbReference type="NCBI Taxonomy" id="58109"/>
    <lineage>
        <taxon>Bacteria</taxon>
        <taxon>Bacillati</taxon>
        <taxon>Actinomycetota</taxon>
        <taxon>Actinomycetes</taxon>
        <taxon>Streptosporangiales</taxon>
        <taxon>Thermomonosporaceae</taxon>
        <taxon>Actinocorallia</taxon>
    </lineage>
</organism>